<feature type="compositionally biased region" description="Basic residues" evidence="1">
    <location>
        <begin position="445"/>
        <end position="456"/>
    </location>
</feature>
<dbReference type="AlphaFoldDB" id="A0AAD5S1T8"/>
<evidence type="ECO:0000256" key="1">
    <source>
        <dbReference type="SAM" id="MobiDB-lite"/>
    </source>
</evidence>
<gene>
    <name evidence="2" type="ORF">HK097_005244</name>
</gene>
<keyword evidence="3" id="KW-1185">Reference proteome</keyword>
<protein>
    <submittedName>
        <fullName evidence="2">Uncharacterized protein</fullName>
    </submittedName>
</protein>
<name>A0AAD5S1T8_9FUNG</name>
<feature type="region of interest" description="Disordered" evidence="1">
    <location>
        <begin position="430"/>
        <end position="495"/>
    </location>
</feature>
<feature type="compositionally biased region" description="Basic and acidic residues" evidence="1">
    <location>
        <begin position="539"/>
        <end position="562"/>
    </location>
</feature>
<feature type="compositionally biased region" description="Gly residues" evidence="1">
    <location>
        <begin position="606"/>
        <end position="616"/>
    </location>
</feature>
<dbReference type="Proteomes" id="UP001212841">
    <property type="component" value="Unassembled WGS sequence"/>
</dbReference>
<feature type="compositionally biased region" description="Basic and acidic residues" evidence="1">
    <location>
        <begin position="476"/>
        <end position="495"/>
    </location>
</feature>
<feature type="region of interest" description="Disordered" evidence="1">
    <location>
        <begin position="539"/>
        <end position="685"/>
    </location>
</feature>
<feature type="compositionally biased region" description="Low complexity" evidence="1">
    <location>
        <begin position="643"/>
        <end position="661"/>
    </location>
</feature>
<sequence>MVIDQMHAYRVEEEVLSGREIEEAVDVLGGWAAGNLEEAMTTLAAMKGEKETEERTETISGVEELSKKVKGVLDRLAHWREFAAREVDLDPVAWDEDHLTLILSPSAPTPHPTTAHQTDESERAKRERDVVLKRLEDVRNECLKRVEELEDGEEVRGVGVSLKLRRDQLRVLENAVTGARREVGVLVGKVLELTEKVDAPHVREREEESLRLTLKSFEESIGRFGGWRRGVEDLLKETMELREETLQHLCGCIKLTDATAAATHTHTDPLFETYFQKYQPLSSKKDDQKELSDDEIVKETEKEFAIIRERLASLGPTRTPPASIGGGVPPYNPDEAVFPILGRAERLKDSLQKAGWTEDLRKKSGVGIRDVKDLDEDERLRIYQNLGTPIREPFPLPPTPPTRLPLPARRTVAVPSTERTYRIPIEFDAVNRGPPYHPLNGLQRSRARPPVVRRHTAGQQQGHQHVTPPAKQPQQQKREIKVVKQDTDTKPLSKPERIRQSILNVLRGLTVGSAGFEAPLIYDEGSGVVWPGIALKAQEEHEGDSKDKQHGKKEGEQKREGSHPYPQQRKPSQKRNAHNQPESRKTSFATALEGFSGDRNISGPAGRVGGASGTGFGIRRVPVAERYGPRHPLAREVEIRYESGTTTTDDSGSGTTPSSTGEINSVIERTSEEVRLQNQGRSKYDGGDVARFVEVMDIDVEGEAEEGDKGVRDKIRGIAEEIEML</sequence>
<organism evidence="2 3">
    <name type="scientific">Rhizophlyctis rosea</name>
    <dbReference type="NCBI Taxonomy" id="64517"/>
    <lineage>
        <taxon>Eukaryota</taxon>
        <taxon>Fungi</taxon>
        <taxon>Fungi incertae sedis</taxon>
        <taxon>Chytridiomycota</taxon>
        <taxon>Chytridiomycota incertae sedis</taxon>
        <taxon>Chytridiomycetes</taxon>
        <taxon>Rhizophlyctidales</taxon>
        <taxon>Rhizophlyctidaceae</taxon>
        <taxon>Rhizophlyctis</taxon>
    </lineage>
</organism>
<feature type="region of interest" description="Disordered" evidence="1">
    <location>
        <begin position="103"/>
        <end position="126"/>
    </location>
</feature>
<accession>A0AAD5S1T8</accession>
<dbReference type="EMBL" id="JADGJD010002461">
    <property type="protein sequence ID" value="KAJ3032443.1"/>
    <property type="molecule type" value="Genomic_DNA"/>
</dbReference>
<feature type="non-terminal residue" evidence="2">
    <location>
        <position position="725"/>
    </location>
</feature>
<proteinExistence type="predicted"/>
<evidence type="ECO:0000313" key="2">
    <source>
        <dbReference type="EMBL" id="KAJ3032443.1"/>
    </source>
</evidence>
<reference evidence="2" key="1">
    <citation type="submission" date="2020-05" db="EMBL/GenBank/DDBJ databases">
        <title>Phylogenomic resolution of chytrid fungi.</title>
        <authorList>
            <person name="Stajich J.E."/>
            <person name="Amses K."/>
            <person name="Simmons R."/>
            <person name="Seto K."/>
            <person name="Myers J."/>
            <person name="Bonds A."/>
            <person name="Quandt C.A."/>
            <person name="Barry K."/>
            <person name="Liu P."/>
            <person name="Grigoriev I."/>
            <person name="Longcore J.E."/>
            <person name="James T.Y."/>
        </authorList>
    </citation>
    <scope>NUCLEOTIDE SEQUENCE</scope>
    <source>
        <strain evidence="2">JEL0318</strain>
    </source>
</reference>
<evidence type="ECO:0000313" key="3">
    <source>
        <dbReference type="Proteomes" id="UP001212841"/>
    </source>
</evidence>
<comment type="caution">
    <text evidence="2">The sequence shown here is derived from an EMBL/GenBank/DDBJ whole genome shotgun (WGS) entry which is preliminary data.</text>
</comment>
<feature type="compositionally biased region" description="Basic and acidic residues" evidence="1">
    <location>
        <begin position="117"/>
        <end position="126"/>
    </location>
</feature>